<evidence type="ECO:0000259" key="6">
    <source>
        <dbReference type="PROSITE" id="PS50994"/>
    </source>
</evidence>
<name>A0ABS4KVI0_9CLOT</name>
<sequence>MKVKNLRDWYTVKNMHNKGVPIKQIARELAMSKNTVKKLIKQEDEPKYLRTLSASKIDEYKDQIRVWYLEKQYDFNGTRIYNELCKLGYTGTMNPIYRYLKTLEEEKILISRRATIRYETPPGDQAQFDWGEYEIPIGGKIIKIYCFSMILSYSRKKAAICSKSVNGSAIYEAIQDLFSELGGVTKELLIDNPKALVISHKKDEEVEFNESALKLFTHLGTEPNACLPLRPRTKGKIEKPFQYIEQQFIKGNSFDDMKNLNTELKKFMHGWNNKIHGTTRRVPNEMYNDEKNVLIPLKKKLVMDAELEKRTVSTDSFVMVETNRYSVPVRYVDRHVKIRIVYGYILEIYDMDIKLIKTYKLLDGKRKKYEDIEDYKDIAVKVPSSIPEIRRVFEKTFENGSKFYDLASRVTKQVHFHAREFLKLKELYEVKDLDIILKHCIDSNIFKIEDMKSVIKNKYLELIIECEKTELALNQRNKAIYQTKNEESLVRNLSYYDDKGGQN</sequence>
<dbReference type="InterPro" id="IPR001584">
    <property type="entry name" value="Integrase_cat-core"/>
</dbReference>
<dbReference type="PROSITE" id="PS50994">
    <property type="entry name" value="INTEGRASE"/>
    <property type="match status" value="1"/>
</dbReference>
<feature type="domain" description="Integrase catalytic" evidence="6">
    <location>
        <begin position="118"/>
        <end position="291"/>
    </location>
</feature>
<dbReference type="NCBIfam" id="NF033546">
    <property type="entry name" value="transpos_IS21"/>
    <property type="match status" value="1"/>
</dbReference>
<accession>A0ABS4KVI0</accession>
<keyword evidence="8" id="KW-1185">Reference proteome</keyword>
<evidence type="ECO:0000313" key="7">
    <source>
        <dbReference type="EMBL" id="MBP2034051.1"/>
    </source>
</evidence>
<organism evidence="7 8">
    <name type="scientific">Clostridium algifaecis</name>
    <dbReference type="NCBI Taxonomy" id="1472040"/>
    <lineage>
        <taxon>Bacteria</taxon>
        <taxon>Bacillati</taxon>
        <taxon>Bacillota</taxon>
        <taxon>Clostridia</taxon>
        <taxon>Eubacteriales</taxon>
        <taxon>Clostridiaceae</taxon>
        <taxon>Clostridium</taxon>
    </lineage>
</organism>
<dbReference type="Gene3D" id="1.10.10.60">
    <property type="entry name" value="Homeodomain-like"/>
    <property type="match status" value="1"/>
</dbReference>
<dbReference type="Pfam" id="PF02796">
    <property type="entry name" value="HTH_7"/>
    <property type="match status" value="1"/>
</dbReference>
<dbReference type="EMBL" id="JAGGLM010000029">
    <property type="protein sequence ID" value="MBP2034051.1"/>
    <property type="molecule type" value="Genomic_DNA"/>
</dbReference>
<evidence type="ECO:0000256" key="1">
    <source>
        <dbReference type="ARBA" id="ARBA00009277"/>
    </source>
</evidence>
<evidence type="ECO:0000256" key="2">
    <source>
        <dbReference type="ARBA" id="ARBA00022578"/>
    </source>
</evidence>
<comment type="caution">
    <text evidence="7">The sequence shown here is derived from an EMBL/GenBank/DDBJ whole genome shotgun (WGS) entry which is preliminary data.</text>
</comment>
<dbReference type="Pfam" id="PF22483">
    <property type="entry name" value="Mu-transpos_C_2"/>
    <property type="match status" value="1"/>
</dbReference>
<gene>
    <name evidence="7" type="ORF">J2Z42_002770</name>
</gene>
<dbReference type="SUPFAM" id="SSF53098">
    <property type="entry name" value="Ribonuclease H-like"/>
    <property type="match status" value="1"/>
</dbReference>
<evidence type="ECO:0000259" key="5">
    <source>
        <dbReference type="PROSITE" id="PS50531"/>
    </source>
</evidence>
<proteinExistence type="inferred from homology"/>
<evidence type="ECO:0000313" key="8">
    <source>
        <dbReference type="Proteomes" id="UP001519307"/>
    </source>
</evidence>
<dbReference type="PROSITE" id="PS50531">
    <property type="entry name" value="HTH_IS21"/>
    <property type="match status" value="1"/>
</dbReference>
<evidence type="ECO:0000256" key="4">
    <source>
        <dbReference type="ARBA" id="ARBA00023172"/>
    </source>
</evidence>
<dbReference type="InterPro" id="IPR017894">
    <property type="entry name" value="HTH_IS21_transposase_type"/>
</dbReference>
<evidence type="ECO:0000256" key="3">
    <source>
        <dbReference type="ARBA" id="ARBA00023125"/>
    </source>
</evidence>
<keyword evidence="3" id="KW-0238">DNA-binding</keyword>
<feature type="domain" description="HTH IS21-type" evidence="5">
    <location>
        <begin position="7"/>
        <end position="68"/>
    </location>
</feature>
<dbReference type="PANTHER" id="PTHR35004:SF6">
    <property type="entry name" value="TRANSPOSASE"/>
    <property type="match status" value="1"/>
</dbReference>
<dbReference type="PANTHER" id="PTHR35004">
    <property type="entry name" value="TRANSPOSASE RV3428C-RELATED"/>
    <property type="match status" value="1"/>
</dbReference>
<protein>
    <submittedName>
        <fullName evidence="7">Transposase</fullName>
    </submittedName>
</protein>
<comment type="similarity">
    <text evidence="1">Belongs to the transposase IS21/IS408/IS1162 family.</text>
</comment>
<dbReference type="Gene3D" id="3.30.420.10">
    <property type="entry name" value="Ribonuclease H-like superfamily/Ribonuclease H"/>
    <property type="match status" value="1"/>
</dbReference>
<keyword evidence="2" id="KW-0815">Transposition</keyword>
<dbReference type="Proteomes" id="UP001519307">
    <property type="component" value="Unassembled WGS sequence"/>
</dbReference>
<dbReference type="InterPro" id="IPR036397">
    <property type="entry name" value="RNaseH_sf"/>
</dbReference>
<dbReference type="InterPro" id="IPR012337">
    <property type="entry name" value="RNaseH-like_sf"/>
</dbReference>
<keyword evidence="4" id="KW-0233">DNA recombination</keyword>
<dbReference type="InterPro" id="IPR054353">
    <property type="entry name" value="IstA-like_C"/>
</dbReference>
<dbReference type="InterPro" id="IPR006120">
    <property type="entry name" value="Resolvase_HTH_dom"/>
</dbReference>
<reference evidence="7 8" key="1">
    <citation type="submission" date="2021-03" db="EMBL/GenBank/DDBJ databases">
        <title>Genomic Encyclopedia of Type Strains, Phase IV (KMG-IV): sequencing the most valuable type-strain genomes for metagenomic binning, comparative biology and taxonomic classification.</title>
        <authorList>
            <person name="Goeker M."/>
        </authorList>
    </citation>
    <scope>NUCLEOTIDE SEQUENCE [LARGE SCALE GENOMIC DNA]</scope>
    <source>
        <strain evidence="7 8">DSM 28783</strain>
    </source>
</reference>
<dbReference type="RefSeq" id="WP_342590037.1">
    <property type="nucleotide sequence ID" value="NZ_JAGGLM010000029.1"/>
</dbReference>